<dbReference type="PANTHER" id="PTHR46919:SF4">
    <property type="entry name" value="SACSIN ISOFORM X1"/>
    <property type="match status" value="1"/>
</dbReference>
<evidence type="ECO:0008006" key="3">
    <source>
        <dbReference type="Google" id="ProtNLM"/>
    </source>
</evidence>
<comment type="caution">
    <text evidence="1">The sequence shown here is derived from an EMBL/GenBank/DDBJ whole genome shotgun (WGS) entry which is preliminary data.</text>
</comment>
<keyword evidence="2" id="KW-1185">Reference proteome</keyword>
<evidence type="ECO:0000313" key="2">
    <source>
        <dbReference type="Proteomes" id="UP001162483"/>
    </source>
</evidence>
<sequence>METEENPDFPLSSESIYRVWPEVDKIKTHWKPIIEPLMKMLFQNAVIFSTKKCWLKECDVNFIEIDESKEYTKTILNYLQNSGTHIAKVPVNVAAAFQIPLNNSKPVKKVTPALVRQVLRKCAHKGPKHEKLHLLEFILSDENYSELIGLEMLPLQNENFISFSSSVSDKDVVYITSEEFPRALFPGLEGRLLSEDLKPNILTALKEAAISRGRPCTQLQLLNPERFIRLTKEVMNMTWPTRDLVVKWSPGIDKKHPPISWLKMVWKLLYIHSSEDLTCLDDMPLIPTRILEEEETTLEVIRLRSPSPVIYDDVADTQLPEHLPEIIKNLGGIVLQHLDSAIQHPLLKKYVYPPTPSALLQIMDRMSLQKLSSQIASLTPTHKDTLRRFLASLTDINEKEKKIIQELMVFKKIEQTSDQKNSYVFLRGCKVLHHNARLPPNTRLSFPVIDSSDEETIRLTKMLKVEQLKSTDCVKNYLARCRERFLPK</sequence>
<dbReference type="Proteomes" id="UP001162483">
    <property type="component" value="Unassembled WGS sequence"/>
</dbReference>
<dbReference type="PANTHER" id="PTHR46919">
    <property type="entry name" value="ZINC FINGER, C3HC4 TYPE (RING FINGER) FAMILY PROTEIN"/>
    <property type="match status" value="1"/>
</dbReference>
<proteinExistence type="predicted"/>
<protein>
    <recommendedName>
        <fullName evidence="3">Sacsin</fullName>
    </recommendedName>
</protein>
<evidence type="ECO:0000313" key="1">
    <source>
        <dbReference type="EMBL" id="CAI9579964.1"/>
    </source>
</evidence>
<name>A0ABN9E6U4_9NEOB</name>
<organism evidence="1 2">
    <name type="scientific">Staurois parvus</name>
    <dbReference type="NCBI Taxonomy" id="386267"/>
    <lineage>
        <taxon>Eukaryota</taxon>
        <taxon>Metazoa</taxon>
        <taxon>Chordata</taxon>
        <taxon>Craniata</taxon>
        <taxon>Vertebrata</taxon>
        <taxon>Euteleostomi</taxon>
        <taxon>Amphibia</taxon>
        <taxon>Batrachia</taxon>
        <taxon>Anura</taxon>
        <taxon>Neobatrachia</taxon>
        <taxon>Ranoidea</taxon>
        <taxon>Ranidae</taxon>
        <taxon>Staurois</taxon>
    </lineage>
</organism>
<accession>A0ABN9E6U4</accession>
<reference evidence="1" key="1">
    <citation type="submission" date="2023-05" db="EMBL/GenBank/DDBJ databases">
        <authorList>
            <person name="Stuckert A."/>
        </authorList>
    </citation>
    <scope>NUCLEOTIDE SEQUENCE</scope>
</reference>
<gene>
    <name evidence="1" type="ORF">SPARVUS_LOCUS9214532</name>
</gene>
<dbReference type="EMBL" id="CATNWA010015144">
    <property type="protein sequence ID" value="CAI9579964.1"/>
    <property type="molecule type" value="Genomic_DNA"/>
</dbReference>